<keyword evidence="1 2" id="KW-0238">DNA-binding</keyword>
<feature type="domain" description="HTH tetR-type" evidence="3">
    <location>
        <begin position="22"/>
        <end position="82"/>
    </location>
</feature>
<sequence>MTRQKAEAGQTETKSGWKQNPEAVKADILAVALAEFSRNGLSGARMDEIAAKTRTSKRMIYYYFGSKEELYQKALEAAYAEVRKGEEALALSHLAPVEALGRLAEFTFDHHRRNPDFIRLVMIENIHDGKYLEQSETIGSLNQAAIRNIAEIYERGVRDGVFRKGLSPLRIHWIISAISFFNVSNQATFSLLFGKQLFGEAGQELARQDAREAVLGFVRA</sequence>
<proteinExistence type="predicted"/>
<dbReference type="InterPro" id="IPR050109">
    <property type="entry name" value="HTH-type_TetR-like_transc_reg"/>
</dbReference>
<dbReference type="PANTHER" id="PTHR30328:SF54">
    <property type="entry name" value="HTH-TYPE TRANSCRIPTIONAL REPRESSOR SCO4008"/>
    <property type="match status" value="1"/>
</dbReference>
<dbReference type="Proteomes" id="UP001597327">
    <property type="component" value="Unassembled WGS sequence"/>
</dbReference>
<reference evidence="5" key="1">
    <citation type="journal article" date="2019" name="Int. J. Syst. Evol. Microbiol.">
        <title>The Global Catalogue of Microorganisms (GCM) 10K type strain sequencing project: providing services to taxonomists for standard genome sequencing and annotation.</title>
        <authorList>
            <consortium name="The Broad Institute Genomics Platform"/>
            <consortium name="The Broad Institute Genome Sequencing Center for Infectious Disease"/>
            <person name="Wu L."/>
            <person name="Ma J."/>
        </authorList>
    </citation>
    <scope>NUCLEOTIDE SEQUENCE [LARGE SCALE GENOMIC DNA]</scope>
    <source>
        <strain evidence="5">JCM 3369</strain>
    </source>
</reference>
<keyword evidence="5" id="KW-1185">Reference proteome</keyword>
<organism evidence="4 5">
    <name type="scientific">Roseibium aestuarii</name>
    <dbReference type="NCBI Taxonomy" id="2600299"/>
    <lineage>
        <taxon>Bacteria</taxon>
        <taxon>Pseudomonadati</taxon>
        <taxon>Pseudomonadota</taxon>
        <taxon>Alphaproteobacteria</taxon>
        <taxon>Hyphomicrobiales</taxon>
        <taxon>Stappiaceae</taxon>
        <taxon>Roseibium</taxon>
    </lineage>
</organism>
<dbReference type="InterPro" id="IPR001647">
    <property type="entry name" value="HTH_TetR"/>
</dbReference>
<dbReference type="PANTHER" id="PTHR30328">
    <property type="entry name" value="TRANSCRIPTIONAL REPRESSOR"/>
    <property type="match status" value="1"/>
</dbReference>
<protein>
    <submittedName>
        <fullName evidence="4">TetR/AcrR family transcriptional regulator</fullName>
    </submittedName>
</protein>
<gene>
    <name evidence="4" type="ORF">ACFSC7_11745</name>
</gene>
<dbReference type="InterPro" id="IPR036271">
    <property type="entry name" value="Tet_transcr_reg_TetR-rel_C_sf"/>
</dbReference>
<feature type="DNA-binding region" description="H-T-H motif" evidence="2">
    <location>
        <begin position="45"/>
        <end position="64"/>
    </location>
</feature>
<dbReference type="RefSeq" id="WP_149892907.1">
    <property type="nucleotide sequence ID" value="NZ_JBHUFA010000004.1"/>
</dbReference>
<dbReference type="SUPFAM" id="SSF48498">
    <property type="entry name" value="Tetracyclin repressor-like, C-terminal domain"/>
    <property type="match status" value="1"/>
</dbReference>
<comment type="caution">
    <text evidence="4">The sequence shown here is derived from an EMBL/GenBank/DDBJ whole genome shotgun (WGS) entry which is preliminary data.</text>
</comment>
<name>A0ABW4JXA7_9HYPH</name>
<dbReference type="SUPFAM" id="SSF46689">
    <property type="entry name" value="Homeodomain-like"/>
    <property type="match status" value="1"/>
</dbReference>
<dbReference type="InterPro" id="IPR009057">
    <property type="entry name" value="Homeodomain-like_sf"/>
</dbReference>
<accession>A0ABW4JXA7</accession>
<dbReference type="Gene3D" id="1.10.357.10">
    <property type="entry name" value="Tetracycline Repressor, domain 2"/>
    <property type="match status" value="1"/>
</dbReference>
<dbReference type="PRINTS" id="PR00455">
    <property type="entry name" value="HTHTETR"/>
</dbReference>
<evidence type="ECO:0000313" key="4">
    <source>
        <dbReference type="EMBL" id="MFD1696191.1"/>
    </source>
</evidence>
<dbReference type="Pfam" id="PF00440">
    <property type="entry name" value="TetR_N"/>
    <property type="match status" value="1"/>
</dbReference>
<dbReference type="Pfam" id="PF17938">
    <property type="entry name" value="TetR_C_29"/>
    <property type="match status" value="1"/>
</dbReference>
<evidence type="ECO:0000259" key="3">
    <source>
        <dbReference type="PROSITE" id="PS50977"/>
    </source>
</evidence>
<dbReference type="InterPro" id="IPR041474">
    <property type="entry name" value="NicS_C"/>
</dbReference>
<evidence type="ECO:0000256" key="1">
    <source>
        <dbReference type="ARBA" id="ARBA00023125"/>
    </source>
</evidence>
<evidence type="ECO:0000313" key="5">
    <source>
        <dbReference type="Proteomes" id="UP001597327"/>
    </source>
</evidence>
<dbReference type="PROSITE" id="PS50977">
    <property type="entry name" value="HTH_TETR_2"/>
    <property type="match status" value="1"/>
</dbReference>
<evidence type="ECO:0000256" key="2">
    <source>
        <dbReference type="PROSITE-ProRule" id="PRU00335"/>
    </source>
</evidence>
<dbReference type="EMBL" id="JBHUFA010000004">
    <property type="protein sequence ID" value="MFD1696191.1"/>
    <property type="molecule type" value="Genomic_DNA"/>
</dbReference>